<dbReference type="Pfam" id="PF25917">
    <property type="entry name" value="BSH_RND"/>
    <property type="match status" value="1"/>
</dbReference>
<feature type="domain" description="Multidrug resistance protein MdtA-like C-terminal permuted SH3" evidence="7">
    <location>
        <begin position="338"/>
        <end position="396"/>
    </location>
</feature>
<dbReference type="KEGG" id="ypy:YPK_0738"/>
<feature type="domain" description="Multidrug resistance protein MdtA-like beta-barrel" evidence="6">
    <location>
        <begin position="278"/>
        <end position="332"/>
    </location>
</feature>
<evidence type="ECO:0000313" key="8">
    <source>
        <dbReference type="EMBL" id="ACA67039.1"/>
    </source>
</evidence>
<dbReference type="AlphaFoldDB" id="A0A0H3AY46"/>
<proteinExistence type="inferred from homology"/>
<keyword evidence="3" id="KW-0175">Coiled coil</keyword>
<sequence precursor="true">MFTLNWVRSTPIFYVPRTLRSRLILRSPRMGPLRAKQHRHSLLSHALFLLILGAGSVSAAPAPLPAVTVAVVASITPDNAVQYLGRIEAIQAVDVTTRTEGFIARRLFTEGKMVKQGELLYEIDPALHQASVAQAQAQLDSATASANHAQVNLTRLQRLGNNRSVSQAEVDEAQAQRDISRAAVAQAQANLQIQQLQLSFTQIHAPISGQMGHSRFNVGSLINPASGTLVNIVQLDPIRVAIAVNERDYITATYQRAVAREKTTENPLLLLGRFTPRIQLANGKQYPESGIFESVDNQIDKQTGTVIIRTRFANPRHLLLPGGVVNVSLAADDAKPVTVIPIAALQQNKQGHFVLVVTDKAVVEVRPVTLGEQFEQQYAVTDGVKVGEKVIVAGLQHVRPGMAVNASTVNDGTVNDGTVNDRVAAPLTAN</sequence>
<gene>
    <name evidence="8" type="ordered locus">YPK_0738</name>
</gene>
<dbReference type="Gene3D" id="2.40.30.170">
    <property type="match status" value="1"/>
</dbReference>
<feature type="domain" description="Multidrug resistance protein MdtA-like alpha-helical hairpin" evidence="4">
    <location>
        <begin position="133"/>
        <end position="201"/>
    </location>
</feature>
<evidence type="ECO:0000256" key="3">
    <source>
        <dbReference type="SAM" id="Coils"/>
    </source>
</evidence>
<evidence type="ECO:0000259" key="4">
    <source>
        <dbReference type="Pfam" id="PF25876"/>
    </source>
</evidence>
<protein>
    <submittedName>
        <fullName evidence="8">Efflux transporter, RND family, MFP subunit</fullName>
    </submittedName>
</protein>
<dbReference type="InterPro" id="IPR058626">
    <property type="entry name" value="MdtA-like_b-barrel"/>
</dbReference>
<dbReference type="InterPro" id="IPR058624">
    <property type="entry name" value="MdtA-like_HH"/>
</dbReference>
<dbReference type="GO" id="GO:0015721">
    <property type="term" value="P:bile acid and bile salt transport"/>
    <property type="evidence" value="ECO:0007669"/>
    <property type="project" value="TreeGrafter"/>
</dbReference>
<dbReference type="Pfam" id="PF25876">
    <property type="entry name" value="HH_MFP_RND"/>
    <property type="match status" value="1"/>
</dbReference>
<organism evidence="8">
    <name type="scientific">Yersinia pseudotuberculosis serotype O:3 (strain YPIII)</name>
    <dbReference type="NCBI Taxonomy" id="502800"/>
    <lineage>
        <taxon>Bacteria</taxon>
        <taxon>Pseudomonadati</taxon>
        <taxon>Pseudomonadota</taxon>
        <taxon>Gammaproteobacteria</taxon>
        <taxon>Enterobacterales</taxon>
        <taxon>Yersiniaceae</taxon>
        <taxon>Yersinia</taxon>
    </lineage>
</organism>
<dbReference type="PATRIC" id="fig|502800.11.peg.1359"/>
<evidence type="ECO:0000259" key="5">
    <source>
        <dbReference type="Pfam" id="PF25917"/>
    </source>
</evidence>
<dbReference type="Gene3D" id="2.40.420.20">
    <property type="match status" value="1"/>
</dbReference>
<accession>A0A0H3AY46</accession>
<dbReference type="GO" id="GO:0022857">
    <property type="term" value="F:transmembrane transporter activity"/>
    <property type="evidence" value="ECO:0007669"/>
    <property type="project" value="InterPro"/>
</dbReference>
<dbReference type="RefSeq" id="WP_012303592.1">
    <property type="nucleotide sequence ID" value="NZ_CP009792.1"/>
</dbReference>
<dbReference type="NCBIfam" id="TIGR01730">
    <property type="entry name" value="RND_mfp"/>
    <property type="match status" value="1"/>
</dbReference>
<dbReference type="Gene3D" id="1.10.287.470">
    <property type="entry name" value="Helix hairpin bin"/>
    <property type="match status" value="1"/>
</dbReference>
<dbReference type="GO" id="GO:0005886">
    <property type="term" value="C:plasma membrane"/>
    <property type="evidence" value="ECO:0007669"/>
    <property type="project" value="TreeGrafter"/>
</dbReference>
<dbReference type="Pfam" id="PF25967">
    <property type="entry name" value="RND-MFP_C"/>
    <property type="match status" value="1"/>
</dbReference>
<reference evidence="8" key="1">
    <citation type="submission" date="2008-02" db="EMBL/GenBank/DDBJ databases">
        <title>Complete sequence of Yersinia pseudotuberculosis YPIII.</title>
        <authorList>
            <consortium name="US DOE Joint Genome Institute"/>
            <person name="Challacombe J.F."/>
            <person name="Bruce D."/>
            <person name="Detter J.C."/>
            <person name="Green L."/>
            <person name="Land M."/>
            <person name="Munk C."/>
            <person name="Lindler L.E."/>
            <person name="Nikolich M.P."/>
            <person name="Brettin T."/>
        </authorList>
    </citation>
    <scope>NUCLEOTIDE SEQUENCE</scope>
    <source>
        <strain evidence="8">YPIII</strain>
    </source>
</reference>
<dbReference type="Pfam" id="PF25944">
    <property type="entry name" value="Beta-barrel_RND"/>
    <property type="match status" value="1"/>
</dbReference>
<dbReference type="PANTHER" id="PTHR30158:SF3">
    <property type="entry name" value="MULTIDRUG EFFLUX PUMP SUBUNIT ACRA-RELATED"/>
    <property type="match status" value="1"/>
</dbReference>
<dbReference type="InterPro" id="IPR058625">
    <property type="entry name" value="MdtA-like_BSH"/>
</dbReference>
<feature type="coiled-coil region" evidence="3">
    <location>
        <begin position="132"/>
        <end position="190"/>
    </location>
</feature>
<feature type="domain" description="Multidrug resistance protein MdtA-like barrel-sandwich hybrid" evidence="5">
    <location>
        <begin position="92"/>
        <end position="227"/>
    </location>
</feature>
<evidence type="ECO:0000259" key="7">
    <source>
        <dbReference type="Pfam" id="PF25967"/>
    </source>
</evidence>
<evidence type="ECO:0000259" key="6">
    <source>
        <dbReference type="Pfam" id="PF25944"/>
    </source>
</evidence>
<dbReference type="EMBL" id="CP000950">
    <property type="protein sequence ID" value="ACA67039.1"/>
    <property type="molecule type" value="Genomic_DNA"/>
</dbReference>
<dbReference type="InterPro" id="IPR006143">
    <property type="entry name" value="RND_pump_MFP"/>
</dbReference>
<dbReference type="GO" id="GO:0030313">
    <property type="term" value="C:cell envelope"/>
    <property type="evidence" value="ECO:0007669"/>
    <property type="project" value="UniProtKB-SubCell"/>
</dbReference>
<evidence type="ECO:0000256" key="1">
    <source>
        <dbReference type="ARBA" id="ARBA00004519"/>
    </source>
</evidence>
<comment type="subcellular location">
    <subcellularLocation>
        <location evidence="1">Cell inner membrane</location>
        <topology evidence="1">Lipid-anchor</topology>
    </subcellularLocation>
</comment>
<dbReference type="GO" id="GO:0046677">
    <property type="term" value="P:response to antibiotic"/>
    <property type="evidence" value="ECO:0007669"/>
    <property type="project" value="TreeGrafter"/>
</dbReference>
<evidence type="ECO:0000256" key="2">
    <source>
        <dbReference type="ARBA" id="ARBA00009477"/>
    </source>
</evidence>
<comment type="similarity">
    <text evidence="2">Belongs to the membrane fusion protein (MFP) (TC 8.A.1) family.</text>
</comment>
<dbReference type="PANTHER" id="PTHR30158">
    <property type="entry name" value="ACRA/E-RELATED COMPONENT OF DRUG EFFLUX TRANSPORTER"/>
    <property type="match status" value="1"/>
</dbReference>
<dbReference type="SUPFAM" id="SSF111369">
    <property type="entry name" value="HlyD-like secretion proteins"/>
    <property type="match status" value="1"/>
</dbReference>
<dbReference type="InterPro" id="IPR058627">
    <property type="entry name" value="MdtA-like_C"/>
</dbReference>
<dbReference type="Gene3D" id="2.40.50.100">
    <property type="match status" value="1"/>
</dbReference>
<name>A0A0H3AY46_YERPY</name>